<accession>A0A4V1BE08</accession>
<dbReference type="PANTHER" id="PTHR36840">
    <property type="entry name" value="BLL5714 PROTEIN"/>
    <property type="match status" value="1"/>
</dbReference>
<protein>
    <submittedName>
        <fullName evidence="3">Low temperature requirement protein A</fullName>
    </submittedName>
</protein>
<sequence length="421" mass="45717">MAAVSHVVPDLGHRRRRLSGRDPGEAHRSATPLELLYDLVFVVAFGQAANELAHYVAEDHVRTGVLGFAFAVFAISWAWISYSWFASAYDEDDWVCRLATMVQMVGVVILALGLPEVFASFEEGETLDNGVVVAGYVVMRVPMAFQWLRASRHDPERRPAHLTYFWTIIVAQVGWTALVFLSLPIGTTFLCASVLYALELAGPLVAQRLKGGTPWHPHHIAERYGLLVIITLGEGIIGTVATLSAVVHGPEGWSTDAALVLLAGVGLTFGLWWMYFTIPSGHALALRRDRVFFWGYGHIAIFGALAAVGAGLHVAAYYLEHHTEIGAVGTVLSVAVPLAVFVVMLYATWTALLRRRDPFHLALLAGTATVLVLAVVLAQAGVSMAWCLVVLALAPVVTVVGYETVGHRHQEAALTRLKQSL</sequence>
<feature type="transmembrane region" description="Helical" evidence="2">
    <location>
        <begin position="133"/>
        <end position="150"/>
    </location>
</feature>
<feature type="transmembrane region" description="Helical" evidence="2">
    <location>
        <begin position="325"/>
        <end position="347"/>
    </location>
</feature>
<keyword evidence="4" id="KW-1185">Reference proteome</keyword>
<feature type="transmembrane region" description="Helical" evidence="2">
    <location>
        <begin position="63"/>
        <end position="82"/>
    </location>
</feature>
<dbReference type="Proteomes" id="UP000294894">
    <property type="component" value="Chromosome"/>
</dbReference>
<feature type="transmembrane region" description="Helical" evidence="2">
    <location>
        <begin position="383"/>
        <end position="402"/>
    </location>
</feature>
<gene>
    <name evidence="3" type="ORF">EXE57_12350</name>
</gene>
<feature type="transmembrane region" description="Helical" evidence="2">
    <location>
        <begin position="226"/>
        <end position="247"/>
    </location>
</feature>
<dbReference type="Pfam" id="PF06772">
    <property type="entry name" value="LtrA"/>
    <property type="match status" value="1"/>
</dbReference>
<keyword evidence="2" id="KW-0472">Membrane</keyword>
<feature type="transmembrane region" description="Helical" evidence="2">
    <location>
        <begin position="187"/>
        <end position="206"/>
    </location>
</feature>
<feature type="transmembrane region" description="Helical" evidence="2">
    <location>
        <begin position="259"/>
        <end position="278"/>
    </location>
</feature>
<keyword evidence="2" id="KW-1133">Transmembrane helix</keyword>
<evidence type="ECO:0000313" key="4">
    <source>
        <dbReference type="Proteomes" id="UP000294894"/>
    </source>
</evidence>
<dbReference type="PANTHER" id="PTHR36840:SF1">
    <property type="entry name" value="BLL5714 PROTEIN"/>
    <property type="match status" value="1"/>
</dbReference>
<feature type="region of interest" description="Disordered" evidence="1">
    <location>
        <begin position="1"/>
        <end position="26"/>
    </location>
</feature>
<feature type="transmembrane region" description="Helical" evidence="2">
    <location>
        <begin position="359"/>
        <end position="377"/>
    </location>
</feature>
<evidence type="ECO:0000256" key="2">
    <source>
        <dbReference type="SAM" id="Phobius"/>
    </source>
</evidence>
<feature type="transmembrane region" description="Helical" evidence="2">
    <location>
        <begin position="299"/>
        <end position="319"/>
    </location>
</feature>
<dbReference type="OrthoDB" id="7698234at2"/>
<evidence type="ECO:0000313" key="3">
    <source>
        <dbReference type="EMBL" id="QBR92972.1"/>
    </source>
</evidence>
<feature type="transmembrane region" description="Helical" evidence="2">
    <location>
        <begin position="94"/>
        <end position="113"/>
    </location>
</feature>
<dbReference type="KEGG" id="noy:EXE57_12350"/>
<proteinExistence type="predicted"/>
<keyword evidence="2" id="KW-0812">Transmembrane</keyword>
<dbReference type="EMBL" id="CP038267">
    <property type="protein sequence ID" value="QBR92972.1"/>
    <property type="molecule type" value="Genomic_DNA"/>
</dbReference>
<dbReference type="InterPro" id="IPR010640">
    <property type="entry name" value="Low_temperature_requirement_A"/>
</dbReference>
<name>A0A4V1BE08_9ACTN</name>
<reference evidence="3 4" key="1">
    <citation type="submission" date="2019-03" db="EMBL/GenBank/DDBJ databases">
        <title>Three New Species of Nocardioides, Nocardioides euryhalodurans sp. nov., Nocardioides seonyuensis sp. nov. and Nocardioides eburneoflavus sp. nov., Iolated from Soil.</title>
        <authorList>
            <person name="Roh S.G."/>
            <person name="Lee C."/>
            <person name="Kim M.-K."/>
            <person name="Kim S.B."/>
        </authorList>
    </citation>
    <scope>NUCLEOTIDE SEQUENCE [LARGE SCALE GENOMIC DNA]</scope>
    <source>
        <strain evidence="3 4">MMS17-SY117</strain>
    </source>
</reference>
<organism evidence="3 4">
    <name type="scientific">Nocardioides euryhalodurans</name>
    <dbReference type="NCBI Taxonomy" id="2518370"/>
    <lineage>
        <taxon>Bacteria</taxon>
        <taxon>Bacillati</taxon>
        <taxon>Actinomycetota</taxon>
        <taxon>Actinomycetes</taxon>
        <taxon>Propionibacteriales</taxon>
        <taxon>Nocardioidaceae</taxon>
        <taxon>Nocardioides</taxon>
    </lineage>
</organism>
<dbReference type="AlphaFoldDB" id="A0A4V1BE08"/>
<feature type="transmembrane region" description="Helical" evidence="2">
    <location>
        <begin position="162"/>
        <end position="181"/>
    </location>
</feature>
<evidence type="ECO:0000256" key="1">
    <source>
        <dbReference type="SAM" id="MobiDB-lite"/>
    </source>
</evidence>